<accession>A0A3N0YRE5</accession>
<dbReference type="Proteomes" id="UP000281406">
    <property type="component" value="Unassembled WGS sequence"/>
</dbReference>
<evidence type="ECO:0000313" key="3">
    <source>
        <dbReference type="Proteomes" id="UP000281406"/>
    </source>
</evidence>
<feature type="compositionally biased region" description="Polar residues" evidence="1">
    <location>
        <begin position="16"/>
        <end position="28"/>
    </location>
</feature>
<reference evidence="2 3" key="1">
    <citation type="submission" date="2018-10" db="EMBL/GenBank/DDBJ databases">
        <title>Genome assembly for a Yunnan-Guizhou Plateau 3E fish, Anabarilius grahami (Regan), and its evolutionary and genetic applications.</title>
        <authorList>
            <person name="Jiang W."/>
        </authorList>
    </citation>
    <scope>NUCLEOTIDE SEQUENCE [LARGE SCALE GENOMIC DNA]</scope>
    <source>
        <strain evidence="2">AG-KIZ</strain>
        <tissue evidence="2">Muscle</tissue>
    </source>
</reference>
<evidence type="ECO:0000313" key="2">
    <source>
        <dbReference type="EMBL" id="ROL48744.1"/>
    </source>
</evidence>
<comment type="caution">
    <text evidence="2">The sequence shown here is derived from an EMBL/GenBank/DDBJ whole genome shotgun (WGS) entry which is preliminary data.</text>
</comment>
<sequence>MEDSVPFAMMGKSRQSKGTVGSLPSGQSQRRDRGVGNRLLRSFQYHCMAPQDVELGTWNWGRGTGDVELGTWNWGRGTGDVELGTNISARTSQIVKIIRETDSGRCLLAQRANTGTDPFFLIWTSTGPAPDQMWIPLCQMWARSGPALFWIWSRTVPDQGQLILYTVHPP</sequence>
<gene>
    <name evidence="2" type="ORF">DPX16_7680</name>
</gene>
<feature type="region of interest" description="Disordered" evidence="1">
    <location>
        <begin position="1"/>
        <end position="33"/>
    </location>
</feature>
<protein>
    <submittedName>
        <fullName evidence="2">Uncharacterized protein</fullName>
    </submittedName>
</protein>
<evidence type="ECO:0000256" key="1">
    <source>
        <dbReference type="SAM" id="MobiDB-lite"/>
    </source>
</evidence>
<dbReference type="AlphaFoldDB" id="A0A3N0YRE5"/>
<proteinExistence type="predicted"/>
<name>A0A3N0YRE5_ANAGA</name>
<dbReference type="EMBL" id="RJVU01028973">
    <property type="protein sequence ID" value="ROL48744.1"/>
    <property type="molecule type" value="Genomic_DNA"/>
</dbReference>
<organism evidence="2 3">
    <name type="scientific">Anabarilius grahami</name>
    <name type="common">Kanglang fish</name>
    <name type="synonym">Barilius grahami</name>
    <dbReference type="NCBI Taxonomy" id="495550"/>
    <lineage>
        <taxon>Eukaryota</taxon>
        <taxon>Metazoa</taxon>
        <taxon>Chordata</taxon>
        <taxon>Craniata</taxon>
        <taxon>Vertebrata</taxon>
        <taxon>Euteleostomi</taxon>
        <taxon>Actinopterygii</taxon>
        <taxon>Neopterygii</taxon>
        <taxon>Teleostei</taxon>
        <taxon>Ostariophysi</taxon>
        <taxon>Cypriniformes</taxon>
        <taxon>Xenocyprididae</taxon>
        <taxon>Xenocypridinae</taxon>
        <taxon>Xenocypridinae incertae sedis</taxon>
        <taxon>Anabarilius</taxon>
    </lineage>
</organism>
<keyword evidence="3" id="KW-1185">Reference proteome</keyword>